<dbReference type="AlphaFoldDB" id="A0A6F9DXN1"/>
<feature type="compositionally biased region" description="Acidic residues" evidence="1">
    <location>
        <begin position="430"/>
        <end position="442"/>
    </location>
</feature>
<dbReference type="EMBL" id="LR791763">
    <property type="protein sequence ID" value="CAB3267625.1"/>
    <property type="molecule type" value="mRNA"/>
</dbReference>
<dbReference type="GO" id="GO:0045053">
    <property type="term" value="P:protein retention in Golgi apparatus"/>
    <property type="evidence" value="ECO:0007669"/>
    <property type="project" value="TreeGrafter"/>
</dbReference>
<dbReference type="InterPro" id="IPR056748">
    <property type="entry name" value="VPS13-like_C"/>
</dbReference>
<proteinExistence type="evidence at transcript level"/>
<dbReference type="Pfam" id="PF25037">
    <property type="entry name" value="VPS13_C"/>
    <property type="match status" value="1"/>
</dbReference>
<protein>
    <submittedName>
        <fullName evidence="3">Vacuolar protein sorting-associated protein 13D</fullName>
    </submittedName>
</protein>
<dbReference type="PANTHER" id="PTHR16166:SF141">
    <property type="entry name" value="INTERMEMBRANE LIPID TRANSFER PROTEIN VPS13D"/>
    <property type="match status" value="1"/>
</dbReference>
<feature type="region of interest" description="Disordered" evidence="1">
    <location>
        <begin position="429"/>
        <end position="450"/>
    </location>
</feature>
<dbReference type="PANTHER" id="PTHR16166">
    <property type="entry name" value="VACUOLAR PROTEIN SORTING-ASSOCIATED PROTEIN VPS13"/>
    <property type="match status" value="1"/>
</dbReference>
<sequence length="450" mass="49690">MDLNRTMCKVMENSVATATRFYFDTIRLSVAPMRLSVITTSRLIPELKAVKRALRFPLVQFERAPLSFQAYAKCHLFETVAFILADISKHLHAQRIYQAAKILGSIDFLGNPIGLLTDVQAGMTYLALGNLPNMVKHITHGISDSTAKVASTLSGGLGEITMDEDYKDKRRAIKSNARNAEGHVVAGLQGFMAGMIGGLTSVITQPVRGAQNDGTRGFIKGIGKGLVGTVTKPVTGVLDLASESASAVREISVSSDQVYKRARPVRCCHNFQGCLQVYSETQANGQQFLYALNRNDFSEHFYALNKLSFHHHDNMLVLITSHKVYFVKDSEPDPDHVVLEVEYSNLINVRMLPVHSDQPHSSTRTHEGDKVLLGLTVKQNSTPVSFHPQTSSVTSRPVTKPRVVCHSSTVAERVCQQVNYAKTIASEQTETLDCDPDEEEAEDRLFDLEV</sequence>
<dbReference type="GO" id="GO:0007005">
    <property type="term" value="P:mitochondrion organization"/>
    <property type="evidence" value="ECO:0007669"/>
    <property type="project" value="TreeGrafter"/>
</dbReference>
<reference evidence="3" key="1">
    <citation type="submission" date="2020-04" db="EMBL/GenBank/DDBJ databases">
        <authorList>
            <person name="Neveu A P."/>
        </authorList>
    </citation>
    <scope>NUCLEOTIDE SEQUENCE</scope>
    <source>
        <tissue evidence="3">Whole embryo</tissue>
    </source>
</reference>
<gene>
    <name evidence="3" type="primary">Vps13d-003</name>
</gene>
<accession>A0A6F9DXN1</accession>
<feature type="domain" description="Intermembrane lipid transfer protein VPS13-like C-terminal" evidence="2">
    <location>
        <begin position="263"/>
        <end position="331"/>
    </location>
</feature>
<dbReference type="InterPro" id="IPR026847">
    <property type="entry name" value="VPS13"/>
</dbReference>
<name>A0A6F9DXN1_9ASCI</name>
<evidence type="ECO:0000313" key="3">
    <source>
        <dbReference type="EMBL" id="CAB3267625.1"/>
    </source>
</evidence>
<evidence type="ECO:0000259" key="2">
    <source>
        <dbReference type="Pfam" id="PF25037"/>
    </source>
</evidence>
<organism evidence="3">
    <name type="scientific">Phallusia mammillata</name>
    <dbReference type="NCBI Taxonomy" id="59560"/>
    <lineage>
        <taxon>Eukaryota</taxon>
        <taxon>Metazoa</taxon>
        <taxon>Chordata</taxon>
        <taxon>Tunicata</taxon>
        <taxon>Ascidiacea</taxon>
        <taxon>Phlebobranchia</taxon>
        <taxon>Ascidiidae</taxon>
        <taxon>Phallusia</taxon>
    </lineage>
</organism>
<evidence type="ECO:0000256" key="1">
    <source>
        <dbReference type="SAM" id="MobiDB-lite"/>
    </source>
</evidence>
<dbReference type="GO" id="GO:0006623">
    <property type="term" value="P:protein targeting to vacuole"/>
    <property type="evidence" value="ECO:0007669"/>
    <property type="project" value="TreeGrafter"/>
</dbReference>